<feature type="compositionally biased region" description="Basic and acidic residues" evidence="1">
    <location>
        <begin position="446"/>
        <end position="497"/>
    </location>
</feature>
<keyword evidence="3" id="KW-1185">Reference proteome</keyword>
<evidence type="ECO:0000313" key="3">
    <source>
        <dbReference type="Proteomes" id="UP000077266"/>
    </source>
</evidence>
<dbReference type="InParanoid" id="A0A165B046"/>
<feature type="region of interest" description="Disordered" evidence="1">
    <location>
        <begin position="241"/>
        <end position="265"/>
    </location>
</feature>
<gene>
    <name evidence="2" type="ORF">EXIGLDRAFT_846384</name>
</gene>
<reference evidence="2 3" key="1">
    <citation type="journal article" date="2016" name="Mol. Biol. Evol.">
        <title>Comparative Genomics of Early-Diverging Mushroom-Forming Fungi Provides Insights into the Origins of Lignocellulose Decay Capabilities.</title>
        <authorList>
            <person name="Nagy L.G."/>
            <person name="Riley R."/>
            <person name="Tritt A."/>
            <person name="Adam C."/>
            <person name="Daum C."/>
            <person name="Floudas D."/>
            <person name="Sun H."/>
            <person name="Yadav J.S."/>
            <person name="Pangilinan J."/>
            <person name="Larsson K.H."/>
            <person name="Matsuura K."/>
            <person name="Barry K."/>
            <person name="Labutti K."/>
            <person name="Kuo R."/>
            <person name="Ohm R.A."/>
            <person name="Bhattacharya S.S."/>
            <person name="Shirouzu T."/>
            <person name="Yoshinaga Y."/>
            <person name="Martin F.M."/>
            <person name="Grigoriev I.V."/>
            <person name="Hibbett D.S."/>
        </authorList>
    </citation>
    <scope>NUCLEOTIDE SEQUENCE [LARGE SCALE GENOMIC DNA]</scope>
    <source>
        <strain evidence="2 3">HHB12029</strain>
    </source>
</reference>
<dbReference type="EMBL" id="KV426589">
    <property type="protein sequence ID" value="KZV79598.1"/>
    <property type="molecule type" value="Genomic_DNA"/>
</dbReference>
<dbReference type="AlphaFoldDB" id="A0A165B046"/>
<feature type="compositionally biased region" description="Polar residues" evidence="1">
    <location>
        <begin position="1"/>
        <end position="13"/>
    </location>
</feature>
<feature type="region of interest" description="Disordered" evidence="1">
    <location>
        <begin position="84"/>
        <end position="106"/>
    </location>
</feature>
<organism evidence="2 3">
    <name type="scientific">Exidia glandulosa HHB12029</name>
    <dbReference type="NCBI Taxonomy" id="1314781"/>
    <lineage>
        <taxon>Eukaryota</taxon>
        <taxon>Fungi</taxon>
        <taxon>Dikarya</taxon>
        <taxon>Basidiomycota</taxon>
        <taxon>Agaricomycotina</taxon>
        <taxon>Agaricomycetes</taxon>
        <taxon>Auriculariales</taxon>
        <taxon>Exidiaceae</taxon>
        <taxon>Exidia</taxon>
    </lineage>
</organism>
<evidence type="ECO:0000313" key="2">
    <source>
        <dbReference type="EMBL" id="KZV79598.1"/>
    </source>
</evidence>
<name>A0A165B046_EXIGL</name>
<feature type="region of interest" description="Disordered" evidence="1">
    <location>
        <begin position="141"/>
        <end position="187"/>
    </location>
</feature>
<feature type="compositionally biased region" description="Pro residues" evidence="1">
    <location>
        <begin position="511"/>
        <end position="531"/>
    </location>
</feature>
<feature type="compositionally biased region" description="Low complexity" evidence="1">
    <location>
        <begin position="141"/>
        <end position="173"/>
    </location>
</feature>
<sequence>MSAPTPTVTLNPNSGTSSSNTTRTTSATVPSDFFSSPPSASFTFDLAKPTGLPASSPFVFGATSSNAPISALPFAILSTQADTPASVTPRAPASSLRAPSALGRRPALPSTPLAVSGTALSSAAALPFEFPIVPPTSTLPTSPALSVDVPSTSSTPQAQSPATDTSDSGVPPLSSVPPPRSSAQTSLWTGAPISSLPFAIDPLSTTNLNYTTTPALSVPLANSLTPNTPAQSLFTPLSVPSLSSFDAPPPPTSNSSPASTASIDANTPASTLPRVVFAFDSHTVCSTLLDAQKAAFAAEEARRLEAEACCAALEARHAVSLRAEKEKSTNLEAELVRKRAEVNREILAAQNMEARRQAEILQLKQELEGLRAALGKEQKAHGDAETQKHVWKDKYTVSQQTLSGTRDENVRLAQELSNARADYRKLSAKSKRDSLSAQAENSLQRSELEELRRKLREMEAAETRRRDEERRAQRERREREERARASAGRWDAREKMRGQPSDPQPQAGPSRAPPPRPPPQQPALPPSPPLNSTPLQQYEHYWSQITTFDDTKSWRFTFELFPFPTTVPRQITNDTVGKFFGLRAGADAAKGKRTVHDEQKRWHSDKFVPLGRLNCVVEADREKVEQTAKAVSVCLNFWLENLSNKPAPDMS</sequence>
<feature type="region of interest" description="Disordered" evidence="1">
    <location>
        <begin position="1"/>
        <end position="35"/>
    </location>
</feature>
<evidence type="ECO:0000256" key="1">
    <source>
        <dbReference type="SAM" id="MobiDB-lite"/>
    </source>
</evidence>
<feature type="compositionally biased region" description="Low complexity" evidence="1">
    <location>
        <begin position="253"/>
        <end position="262"/>
    </location>
</feature>
<dbReference type="STRING" id="1314781.A0A165B046"/>
<dbReference type="Proteomes" id="UP000077266">
    <property type="component" value="Unassembled WGS sequence"/>
</dbReference>
<feature type="region of interest" description="Disordered" evidence="1">
    <location>
        <begin position="427"/>
        <end position="534"/>
    </location>
</feature>
<feature type="compositionally biased region" description="Low complexity" evidence="1">
    <location>
        <begin position="14"/>
        <end position="35"/>
    </location>
</feature>
<protein>
    <submittedName>
        <fullName evidence="2">Uncharacterized protein</fullName>
    </submittedName>
</protein>
<feature type="compositionally biased region" description="Low complexity" evidence="1">
    <location>
        <begin position="89"/>
        <end position="105"/>
    </location>
</feature>
<accession>A0A165B046</accession>
<proteinExistence type="predicted"/>